<dbReference type="Gene3D" id="2.40.10.10">
    <property type="entry name" value="Trypsin-like serine proteases"/>
    <property type="match status" value="1"/>
</dbReference>
<dbReference type="PRINTS" id="PR00722">
    <property type="entry name" value="CHYMOTRYPSIN"/>
</dbReference>
<sequence length="294" mass="32987">MFLLIFTLNVATFLPSGSSLEINKRIIGGTHAQDGSYPWSAYIKYVSKEYRSSCGATIISNQWLLTAAHCMWPVGYIDLNRPELWHVQIGRMKVVAGSEHTPEEQIIDGNRHSYYRKDQLKTENLRFHVERIIFHPNHEIGLLEYDIALMKIKGRIPYMWGKSVPASLPISKQIRQWTSGDRKCTIVGWGCTKPRGNTTDVASVAELKVLYDQTCGQLLIGVNKDHEFCAGYYNSSVGLCHGDSGSGLIYKHHGSTTVIGVASGSDTEEPQSYPGVFVRVAAFIDWIQTEMKRS</sequence>
<dbReference type="InterPro" id="IPR043504">
    <property type="entry name" value="Peptidase_S1_PA_chymotrypsin"/>
</dbReference>
<proteinExistence type="predicted"/>
<keyword evidence="1" id="KW-1015">Disulfide bond</keyword>
<keyword evidence="6" id="KW-1185">Reference proteome</keyword>
<dbReference type="InterPro" id="IPR009003">
    <property type="entry name" value="Peptidase_S1_PA"/>
</dbReference>
<dbReference type="SUPFAM" id="SSF50494">
    <property type="entry name" value="Trypsin-like serine proteases"/>
    <property type="match status" value="1"/>
</dbReference>
<accession>A0A8S9YSW8</accession>
<comment type="caution">
    <text evidence="5">The sequence shown here is derived from an EMBL/GenBank/DDBJ whole genome shotgun (WGS) entry which is preliminary data.</text>
</comment>
<dbReference type="InterPro" id="IPR018114">
    <property type="entry name" value="TRYPSIN_HIS"/>
</dbReference>
<dbReference type="Proteomes" id="UP000822476">
    <property type="component" value="Unassembled WGS sequence"/>
</dbReference>
<keyword evidence="3" id="KW-0732">Signal</keyword>
<keyword evidence="2" id="KW-0325">Glycoprotein</keyword>
<dbReference type="CDD" id="cd00190">
    <property type="entry name" value="Tryp_SPc"/>
    <property type="match status" value="1"/>
</dbReference>
<dbReference type="PANTHER" id="PTHR24252">
    <property type="entry name" value="ACROSIN-RELATED"/>
    <property type="match status" value="1"/>
</dbReference>
<evidence type="ECO:0000256" key="3">
    <source>
        <dbReference type="SAM" id="SignalP"/>
    </source>
</evidence>
<gene>
    <name evidence="5" type="ORF">EG68_04966</name>
</gene>
<dbReference type="InterPro" id="IPR001314">
    <property type="entry name" value="Peptidase_S1A"/>
</dbReference>
<dbReference type="Pfam" id="PF00089">
    <property type="entry name" value="Trypsin"/>
    <property type="match status" value="1"/>
</dbReference>
<dbReference type="GO" id="GO:0006508">
    <property type="term" value="P:proteolysis"/>
    <property type="evidence" value="ECO:0007669"/>
    <property type="project" value="InterPro"/>
</dbReference>
<feature type="signal peptide" evidence="3">
    <location>
        <begin position="1"/>
        <end position="19"/>
    </location>
</feature>
<protein>
    <recommendedName>
        <fullName evidence="4">Peptidase S1 domain-containing protein</fullName>
    </recommendedName>
</protein>
<evidence type="ECO:0000313" key="6">
    <source>
        <dbReference type="Proteomes" id="UP000822476"/>
    </source>
</evidence>
<feature type="domain" description="Peptidase S1" evidence="4">
    <location>
        <begin position="26"/>
        <end position="292"/>
    </location>
</feature>
<evidence type="ECO:0000256" key="1">
    <source>
        <dbReference type="ARBA" id="ARBA00023157"/>
    </source>
</evidence>
<dbReference type="EMBL" id="JTDE01001947">
    <property type="protein sequence ID" value="KAF7258095.1"/>
    <property type="molecule type" value="Genomic_DNA"/>
</dbReference>
<reference evidence="5" key="1">
    <citation type="submission" date="2019-07" db="EMBL/GenBank/DDBJ databases">
        <title>Annotation for the trematode Paragonimus miyazaki's.</title>
        <authorList>
            <person name="Choi Y.-J."/>
        </authorList>
    </citation>
    <scope>NUCLEOTIDE SEQUENCE</scope>
    <source>
        <strain evidence="5">Japan</strain>
    </source>
</reference>
<dbReference type="SMART" id="SM00020">
    <property type="entry name" value="Tryp_SPc"/>
    <property type="match status" value="1"/>
</dbReference>
<dbReference type="PROSITE" id="PS00134">
    <property type="entry name" value="TRYPSIN_HIS"/>
    <property type="match status" value="1"/>
</dbReference>
<dbReference type="PROSITE" id="PS50240">
    <property type="entry name" value="TRYPSIN_DOM"/>
    <property type="match status" value="1"/>
</dbReference>
<feature type="chain" id="PRO_5035790422" description="Peptidase S1 domain-containing protein" evidence="3">
    <location>
        <begin position="20"/>
        <end position="294"/>
    </location>
</feature>
<evidence type="ECO:0000259" key="4">
    <source>
        <dbReference type="PROSITE" id="PS50240"/>
    </source>
</evidence>
<dbReference type="PANTHER" id="PTHR24252:SF27">
    <property type="entry name" value="TRANSMEMBRANE PROTEASE SERINE 3-LIKE"/>
    <property type="match status" value="1"/>
</dbReference>
<dbReference type="GO" id="GO:0004252">
    <property type="term" value="F:serine-type endopeptidase activity"/>
    <property type="evidence" value="ECO:0007669"/>
    <property type="project" value="InterPro"/>
</dbReference>
<dbReference type="OrthoDB" id="6267810at2759"/>
<dbReference type="AlphaFoldDB" id="A0A8S9YSW8"/>
<evidence type="ECO:0000256" key="2">
    <source>
        <dbReference type="ARBA" id="ARBA00023180"/>
    </source>
</evidence>
<name>A0A8S9YSW8_9TREM</name>
<organism evidence="5 6">
    <name type="scientific">Paragonimus skrjabini miyazakii</name>
    <dbReference type="NCBI Taxonomy" id="59628"/>
    <lineage>
        <taxon>Eukaryota</taxon>
        <taxon>Metazoa</taxon>
        <taxon>Spiralia</taxon>
        <taxon>Lophotrochozoa</taxon>
        <taxon>Platyhelminthes</taxon>
        <taxon>Trematoda</taxon>
        <taxon>Digenea</taxon>
        <taxon>Plagiorchiida</taxon>
        <taxon>Troglotremata</taxon>
        <taxon>Troglotrematidae</taxon>
        <taxon>Paragonimus</taxon>
    </lineage>
</organism>
<evidence type="ECO:0000313" key="5">
    <source>
        <dbReference type="EMBL" id="KAF7258095.1"/>
    </source>
</evidence>
<dbReference type="InterPro" id="IPR001254">
    <property type="entry name" value="Trypsin_dom"/>
</dbReference>